<evidence type="ECO:0000256" key="2">
    <source>
        <dbReference type="ARBA" id="ARBA00008098"/>
    </source>
</evidence>
<evidence type="ECO:0000256" key="4">
    <source>
        <dbReference type="ARBA" id="ARBA00022729"/>
    </source>
</evidence>
<dbReference type="CDD" id="cd23992">
    <property type="entry name" value="PBP_GOBP"/>
    <property type="match status" value="1"/>
</dbReference>
<evidence type="ECO:0000313" key="7">
    <source>
        <dbReference type="RefSeq" id="XP_015524684.1"/>
    </source>
</evidence>
<keyword evidence="6" id="KW-1185">Reference proteome</keyword>
<comment type="subcellular location">
    <subcellularLocation>
        <location evidence="1">Secreted</location>
    </subcellularLocation>
</comment>
<name>A0A6J0CF66_NEOLC</name>
<dbReference type="OrthoDB" id="5978988at2759"/>
<dbReference type="RefSeq" id="XP_015524684.1">
    <property type="nucleotide sequence ID" value="XM_015669198.2"/>
</dbReference>
<dbReference type="PANTHER" id="PTHR11857:SF43">
    <property type="entry name" value="GEO07291P1-RELATED"/>
    <property type="match status" value="1"/>
</dbReference>
<dbReference type="GO" id="GO:0007608">
    <property type="term" value="P:sensory perception of smell"/>
    <property type="evidence" value="ECO:0007669"/>
    <property type="project" value="TreeGrafter"/>
</dbReference>
<dbReference type="AlphaFoldDB" id="A0A6J0CF66"/>
<protein>
    <submittedName>
        <fullName evidence="7">Uncharacterized protein LOC107227916</fullName>
    </submittedName>
</protein>
<keyword evidence="3" id="KW-0964">Secreted</keyword>
<dbReference type="GO" id="GO:0005549">
    <property type="term" value="F:odorant binding"/>
    <property type="evidence" value="ECO:0007669"/>
    <property type="project" value="InterPro"/>
</dbReference>
<evidence type="ECO:0000313" key="6">
    <source>
        <dbReference type="Proteomes" id="UP000829291"/>
    </source>
</evidence>
<dbReference type="GeneID" id="107227916"/>
<dbReference type="GO" id="GO:0005615">
    <property type="term" value="C:extracellular space"/>
    <property type="evidence" value="ECO:0007669"/>
    <property type="project" value="TreeGrafter"/>
</dbReference>
<sequence>MKNFAYIIILASLATAINGKAVPKALAVLTKGLHRECASETKVPEAVITKGQNGEFSDQPEFKCYLKCLLAKLDLISESSEVDYDGMIRMLSPDIKETGTKMINDCRGTTGMDSCDTAYNLNTCLYNSNPVEYFLV</sequence>
<dbReference type="InParanoid" id="A0A6J0CF66"/>
<dbReference type="SUPFAM" id="SSF47565">
    <property type="entry name" value="Insect pheromone/odorant-binding proteins"/>
    <property type="match status" value="1"/>
</dbReference>
<evidence type="ECO:0000256" key="5">
    <source>
        <dbReference type="SAM" id="SignalP"/>
    </source>
</evidence>
<comment type="similarity">
    <text evidence="2">Belongs to the PBP/GOBP family.</text>
</comment>
<dbReference type="Pfam" id="PF01395">
    <property type="entry name" value="PBP_GOBP"/>
    <property type="match status" value="1"/>
</dbReference>
<keyword evidence="4 5" id="KW-0732">Signal</keyword>
<evidence type="ECO:0000256" key="1">
    <source>
        <dbReference type="ARBA" id="ARBA00004613"/>
    </source>
</evidence>
<dbReference type="FunFam" id="1.10.238.20:FF:000001">
    <property type="entry name" value="General odorant-binding protein lush"/>
    <property type="match status" value="1"/>
</dbReference>
<proteinExistence type="inferred from homology"/>
<organism evidence="7">
    <name type="scientific">Neodiprion lecontei</name>
    <name type="common">Redheaded pine sawfly</name>
    <dbReference type="NCBI Taxonomy" id="441921"/>
    <lineage>
        <taxon>Eukaryota</taxon>
        <taxon>Metazoa</taxon>
        <taxon>Ecdysozoa</taxon>
        <taxon>Arthropoda</taxon>
        <taxon>Hexapoda</taxon>
        <taxon>Insecta</taxon>
        <taxon>Pterygota</taxon>
        <taxon>Neoptera</taxon>
        <taxon>Endopterygota</taxon>
        <taxon>Hymenoptera</taxon>
        <taxon>Tenthredinoidea</taxon>
        <taxon>Diprionidae</taxon>
        <taxon>Diprioninae</taxon>
        <taxon>Neodiprion</taxon>
    </lineage>
</organism>
<feature type="chain" id="PRO_5027065007" evidence="5">
    <location>
        <begin position="20"/>
        <end position="136"/>
    </location>
</feature>
<feature type="signal peptide" evidence="5">
    <location>
        <begin position="1"/>
        <end position="19"/>
    </location>
</feature>
<dbReference type="Proteomes" id="UP000829291">
    <property type="component" value="Chromosome 2"/>
</dbReference>
<evidence type="ECO:0000256" key="3">
    <source>
        <dbReference type="ARBA" id="ARBA00022525"/>
    </source>
</evidence>
<reference evidence="7" key="1">
    <citation type="submission" date="2025-08" db="UniProtKB">
        <authorList>
            <consortium name="RefSeq"/>
        </authorList>
    </citation>
    <scope>IDENTIFICATION</scope>
    <source>
        <tissue evidence="7">Thorax and Abdomen</tissue>
    </source>
</reference>
<dbReference type="Gene3D" id="1.10.238.20">
    <property type="entry name" value="Pheromone/general odorant binding protein domain"/>
    <property type="match status" value="1"/>
</dbReference>
<dbReference type="InterPro" id="IPR036728">
    <property type="entry name" value="PBP_GOBP_sf"/>
</dbReference>
<dbReference type="InterPro" id="IPR006170">
    <property type="entry name" value="PBP/GOBP"/>
</dbReference>
<dbReference type="PANTHER" id="PTHR11857">
    <property type="entry name" value="ODORANT BINDING PROTEIN-RELATED"/>
    <property type="match status" value="1"/>
</dbReference>
<dbReference type="SMART" id="SM00708">
    <property type="entry name" value="PhBP"/>
    <property type="match status" value="1"/>
</dbReference>
<dbReference type="KEGG" id="nlo:107227916"/>
<gene>
    <name evidence="7" type="primary">LOC107227916</name>
</gene>
<accession>A0A6J0CF66</accession>